<evidence type="ECO:0000259" key="7">
    <source>
        <dbReference type="PROSITE" id="PS51390"/>
    </source>
</evidence>
<dbReference type="Proteomes" id="UP000008143">
    <property type="component" value="Chromosome 4"/>
</dbReference>
<accession>A0A8J0QRG0</accession>
<reference evidence="9" key="1">
    <citation type="submission" date="2025-08" db="UniProtKB">
        <authorList>
            <consortium name="RefSeq"/>
        </authorList>
    </citation>
    <scope>IDENTIFICATION</scope>
    <source>
        <strain evidence="9">Nigerian</strain>
        <tissue evidence="9">Liver and blood</tissue>
    </source>
</reference>
<name>A0A8J0QRG0_XENTR</name>
<dbReference type="PROSITE" id="PS51390">
    <property type="entry name" value="WAP"/>
    <property type="match status" value="1"/>
</dbReference>
<keyword evidence="8" id="KW-1185">Reference proteome</keyword>
<dbReference type="GO" id="GO:0030414">
    <property type="term" value="F:peptidase inhibitor activity"/>
    <property type="evidence" value="ECO:0007669"/>
    <property type="project" value="InterPro"/>
</dbReference>
<proteinExistence type="predicted"/>
<keyword evidence="2" id="KW-0964">Secreted</keyword>
<keyword evidence="4" id="KW-0677">Repeat</keyword>
<keyword evidence="5" id="KW-1015">Disulfide bond</keyword>
<dbReference type="KEGG" id="xtr:100494547"/>
<evidence type="ECO:0000256" key="2">
    <source>
        <dbReference type="ARBA" id="ARBA00022525"/>
    </source>
</evidence>
<dbReference type="GeneID" id="100494547"/>
<evidence type="ECO:0000256" key="6">
    <source>
        <dbReference type="SAM" id="SignalP"/>
    </source>
</evidence>
<gene>
    <name evidence="9 10" type="primary">wfdc2</name>
</gene>
<evidence type="ECO:0000256" key="5">
    <source>
        <dbReference type="ARBA" id="ARBA00023157"/>
    </source>
</evidence>
<evidence type="ECO:0000256" key="3">
    <source>
        <dbReference type="ARBA" id="ARBA00022729"/>
    </source>
</evidence>
<dbReference type="InterPro" id="IPR036645">
    <property type="entry name" value="Elafin-like_sf"/>
</dbReference>
<dbReference type="PANTHER" id="PTHR19441:SF34">
    <property type="entry name" value="WAP FOUR-DISULFIDE CORE DOMAIN PROTEIN 2"/>
    <property type="match status" value="1"/>
</dbReference>
<comment type="subcellular location">
    <subcellularLocation>
        <location evidence="1">Secreted</location>
    </subcellularLocation>
</comment>
<dbReference type="Gene3D" id="4.10.75.10">
    <property type="entry name" value="Elafin-like"/>
    <property type="match status" value="2"/>
</dbReference>
<dbReference type="PANTHER" id="PTHR19441">
    <property type="entry name" value="WHEY ACDIC PROTEIN WAP"/>
    <property type="match status" value="1"/>
</dbReference>
<protein>
    <submittedName>
        <fullName evidence="9">WAP four-disulfide core domain protein 2</fullName>
    </submittedName>
</protein>
<evidence type="ECO:0000256" key="1">
    <source>
        <dbReference type="ARBA" id="ARBA00004613"/>
    </source>
</evidence>
<dbReference type="InterPro" id="IPR050514">
    <property type="entry name" value="WAP_four-disulfide_core"/>
</dbReference>
<dbReference type="RefSeq" id="XP_002935659.1">
    <property type="nucleotide sequence ID" value="XM_002935613.5"/>
</dbReference>
<dbReference type="SMART" id="SM00217">
    <property type="entry name" value="WAP"/>
    <property type="match status" value="2"/>
</dbReference>
<evidence type="ECO:0000313" key="10">
    <source>
        <dbReference type="Xenbase" id="XB-GENE-5878513"/>
    </source>
</evidence>
<feature type="signal peptide" evidence="6">
    <location>
        <begin position="1"/>
        <end position="18"/>
    </location>
</feature>
<evidence type="ECO:0000313" key="9">
    <source>
        <dbReference type="RefSeq" id="XP_002935659.1"/>
    </source>
</evidence>
<dbReference type="SUPFAM" id="SSF57256">
    <property type="entry name" value="Elafin-like"/>
    <property type="match status" value="2"/>
</dbReference>
<evidence type="ECO:0000256" key="4">
    <source>
        <dbReference type="ARBA" id="ARBA00022737"/>
    </source>
</evidence>
<dbReference type="GO" id="GO:0005576">
    <property type="term" value="C:extracellular region"/>
    <property type="evidence" value="ECO:0007669"/>
    <property type="project" value="UniProtKB-SubCell"/>
</dbReference>
<feature type="chain" id="PRO_5035273861" evidence="6">
    <location>
        <begin position="19"/>
        <end position="130"/>
    </location>
</feature>
<dbReference type="OMA" id="FCGRSCY"/>
<keyword evidence="3 6" id="KW-0732">Signal</keyword>
<sequence>MKVALCLFAALLVKLACTQESTNTTAPQGDKAGVCPDTNLSLGICGKECKTDTDCDSNLKCCKTGCDGLQCLEPDEKPGSCPKPSNQTSCETTADCKSDSKCEGHLKCCPTGCGGYACHLPIELKEISAT</sequence>
<evidence type="ECO:0000313" key="8">
    <source>
        <dbReference type="Proteomes" id="UP000008143"/>
    </source>
</evidence>
<dbReference type="OrthoDB" id="6060011at2759"/>
<dbReference type="CTD" id="10406"/>
<dbReference type="AlphaFoldDB" id="A0A8J0QRG0"/>
<organism evidence="8 9">
    <name type="scientific">Xenopus tropicalis</name>
    <name type="common">Western clawed frog</name>
    <name type="synonym">Silurana tropicalis</name>
    <dbReference type="NCBI Taxonomy" id="8364"/>
    <lineage>
        <taxon>Eukaryota</taxon>
        <taxon>Metazoa</taxon>
        <taxon>Chordata</taxon>
        <taxon>Craniata</taxon>
        <taxon>Vertebrata</taxon>
        <taxon>Euteleostomi</taxon>
        <taxon>Amphibia</taxon>
        <taxon>Batrachia</taxon>
        <taxon>Anura</taxon>
        <taxon>Pipoidea</taxon>
        <taxon>Pipidae</taxon>
        <taxon>Xenopodinae</taxon>
        <taxon>Xenopus</taxon>
        <taxon>Silurana</taxon>
    </lineage>
</organism>
<feature type="domain" description="WAP" evidence="7">
    <location>
        <begin position="74"/>
        <end position="122"/>
    </location>
</feature>
<dbReference type="AGR" id="Xenbase:XB-GENE-5878513"/>
<dbReference type="Xenbase" id="XB-GENE-5878513">
    <property type="gene designation" value="wfdc2"/>
</dbReference>
<dbReference type="InterPro" id="IPR008197">
    <property type="entry name" value="WAP_dom"/>
</dbReference>
<dbReference type="Pfam" id="PF00095">
    <property type="entry name" value="WAP"/>
    <property type="match status" value="2"/>
</dbReference>